<dbReference type="EMBL" id="JACGCM010000223">
    <property type="protein sequence ID" value="KAF6174903.1"/>
    <property type="molecule type" value="Genomic_DNA"/>
</dbReference>
<reference evidence="1 2" key="1">
    <citation type="journal article" date="2020" name="IScience">
        <title>Genome Sequencing of the Endangered Kingdonia uniflora (Circaeasteraceae, Ranunculales) Reveals Potential Mechanisms of Evolutionary Specialization.</title>
        <authorList>
            <person name="Sun Y."/>
            <person name="Deng T."/>
            <person name="Zhang A."/>
            <person name="Moore M.J."/>
            <person name="Landis J.B."/>
            <person name="Lin N."/>
            <person name="Zhang H."/>
            <person name="Zhang X."/>
            <person name="Huang J."/>
            <person name="Zhang X."/>
            <person name="Sun H."/>
            <person name="Wang H."/>
        </authorList>
    </citation>
    <scope>NUCLEOTIDE SEQUENCE [LARGE SCALE GENOMIC DNA]</scope>
    <source>
        <strain evidence="1">TB1705</strain>
        <tissue evidence="1">Leaf</tissue>
    </source>
</reference>
<sequence>MAYKEINNKLNVVIDEVKTLKGNTTRVGQRMQNACQYHTSEVSICMKYLFFPLYLFTNFKLIKYINAIFVDVEPCS</sequence>
<dbReference type="Proteomes" id="UP000541444">
    <property type="component" value="Unassembled WGS sequence"/>
</dbReference>
<gene>
    <name evidence="1" type="ORF">GIB67_026391</name>
</gene>
<evidence type="ECO:0000313" key="1">
    <source>
        <dbReference type="EMBL" id="KAF6174903.1"/>
    </source>
</evidence>
<comment type="caution">
    <text evidence="1">The sequence shown here is derived from an EMBL/GenBank/DDBJ whole genome shotgun (WGS) entry which is preliminary data.</text>
</comment>
<dbReference type="AlphaFoldDB" id="A0A7J7P6F9"/>
<keyword evidence="2" id="KW-1185">Reference proteome</keyword>
<evidence type="ECO:0000313" key="2">
    <source>
        <dbReference type="Proteomes" id="UP000541444"/>
    </source>
</evidence>
<proteinExistence type="predicted"/>
<name>A0A7J7P6F9_9MAGN</name>
<organism evidence="1 2">
    <name type="scientific">Kingdonia uniflora</name>
    <dbReference type="NCBI Taxonomy" id="39325"/>
    <lineage>
        <taxon>Eukaryota</taxon>
        <taxon>Viridiplantae</taxon>
        <taxon>Streptophyta</taxon>
        <taxon>Embryophyta</taxon>
        <taxon>Tracheophyta</taxon>
        <taxon>Spermatophyta</taxon>
        <taxon>Magnoliopsida</taxon>
        <taxon>Ranunculales</taxon>
        <taxon>Circaeasteraceae</taxon>
        <taxon>Kingdonia</taxon>
    </lineage>
</organism>
<accession>A0A7J7P6F9</accession>
<protein>
    <submittedName>
        <fullName evidence="1">Uncharacterized protein</fullName>
    </submittedName>
</protein>